<dbReference type="SUPFAM" id="SSF56784">
    <property type="entry name" value="HAD-like"/>
    <property type="match status" value="1"/>
</dbReference>
<dbReference type="AlphaFoldDB" id="A0A848JA34"/>
<dbReference type="Gene3D" id="3.40.50.1000">
    <property type="entry name" value="HAD superfamily/HAD-like"/>
    <property type="match status" value="1"/>
</dbReference>
<gene>
    <name evidence="1" type="ORF">HH304_15950</name>
</gene>
<dbReference type="InterPro" id="IPR023214">
    <property type="entry name" value="HAD_sf"/>
</dbReference>
<sequence>MITKAIIKAFDNAKKKNWDKTFWAFDIHETIIKPNWSADEIPTEFYPRAKEAMQMITHRSDVTSILFTCSHPHEISKYLAYFEQNGIHFDHVNENPEVKSKKYGYYEKKPYFNVLFEDKAGFDPNSDWDQVIELLSKN</sequence>
<accession>A0A848JA34</accession>
<evidence type="ECO:0000313" key="2">
    <source>
        <dbReference type="Proteomes" id="UP000559010"/>
    </source>
</evidence>
<reference evidence="1 2" key="1">
    <citation type="submission" date="2020-04" db="EMBL/GenBank/DDBJ databases">
        <title>Flammeovirgaceae bacterium KN852 isolated from deep sea.</title>
        <authorList>
            <person name="Zhang D.-C."/>
        </authorList>
    </citation>
    <scope>NUCLEOTIDE SEQUENCE [LARGE SCALE GENOMIC DNA]</scope>
    <source>
        <strain evidence="1 2">KN852</strain>
    </source>
</reference>
<keyword evidence="2" id="KW-1185">Reference proteome</keyword>
<evidence type="ECO:0000313" key="1">
    <source>
        <dbReference type="EMBL" id="NMM49902.1"/>
    </source>
</evidence>
<dbReference type="RefSeq" id="WP_169683469.1">
    <property type="nucleotide sequence ID" value="NZ_JABBNU010000010.1"/>
</dbReference>
<dbReference type="EMBL" id="JABBNU010000010">
    <property type="protein sequence ID" value="NMM49902.1"/>
    <property type="molecule type" value="Genomic_DNA"/>
</dbReference>
<name>A0A848JA34_9BACT</name>
<proteinExistence type="predicted"/>
<dbReference type="Proteomes" id="UP000559010">
    <property type="component" value="Unassembled WGS sequence"/>
</dbReference>
<organism evidence="1 2">
    <name type="scientific">Marinigracilibium pacificum</name>
    <dbReference type="NCBI Taxonomy" id="2729599"/>
    <lineage>
        <taxon>Bacteria</taxon>
        <taxon>Pseudomonadati</taxon>
        <taxon>Bacteroidota</taxon>
        <taxon>Cytophagia</taxon>
        <taxon>Cytophagales</taxon>
        <taxon>Flammeovirgaceae</taxon>
        <taxon>Marinigracilibium</taxon>
    </lineage>
</organism>
<dbReference type="InterPro" id="IPR036412">
    <property type="entry name" value="HAD-like_sf"/>
</dbReference>
<comment type="caution">
    <text evidence="1">The sequence shown here is derived from an EMBL/GenBank/DDBJ whole genome shotgun (WGS) entry which is preliminary data.</text>
</comment>
<protein>
    <submittedName>
        <fullName evidence="1">Uncharacterized protein</fullName>
    </submittedName>
</protein>